<reference evidence="7" key="1">
    <citation type="journal article" date="2021" name="Sci. Adv.">
        <title>The American lobster genome reveals insights on longevity, neural, and immune adaptations.</title>
        <authorList>
            <person name="Polinski J.M."/>
            <person name="Zimin A.V."/>
            <person name="Clark K.F."/>
            <person name="Kohn A.B."/>
            <person name="Sadowski N."/>
            <person name="Timp W."/>
            <person name="Ptitsyn A."/>
            <person name="Khanna P."/>
            <person name="Romanova D.Y."/>
            <person name="Williams P."/>
            <person name="Greenwood S.J."/>
            <person name="Moroz L.L."/>
            <person name="Walt D.R."/>
            <person name="Bodnar A.G."/>
        </authorList>
    </citation>
    <scope>NUCLEOTIDE SEQUENCE</scope>
    <source>
        <strain evidence="7">GMGI-L3</strain>
    </source>
</reference>
<dbReference type="PANTHER" id="PTHR12326">
    <property type="entry name" value="PLECKSTRIN HOMOLOGY DOMAIN CONTAINING PROTEIN"/>
    <property type="match status" value="1"/>
</dbReference>
<evidence type="ECO:0000256" key="5">
    <source>
        <dbReference type="SAM" id="MobiDB-lite"/>
    </source>
</evidence>
<dbReference type="Pfam" id="PF13901">
    <property type="entry name" value="RH_dom"/>
    <property type="match status" value="1"/>
</dbReference>
<dbReference type="PANTHER" id="PTHR12326:SF12">
    <property type="entry name" value="PLECKSTRIN HOMOLOGY AND RUN DOMAIN CONTAINING M1"/>
    <property type="match status" value="1"/>
</dbReference>
<evidence type="ECO:0000256" key="1">
    <source>
        <dbReference type="ARBA" id="ARBA00022723"/>
    </source>
</evidence>
<organism evidence="7 8">
    <name type="scientific">Homarus americanus</name>
    <name type="common">American lobster</name>
    <dbReference type="NCBI Taxonomy" id="6706"/>
    <lineage>
        <taxon>Eukaryota</taxon>
        <taxon>Metazoa</taxon>
        <taxon>Ecdysozoa</taxon>
        <taxon>Arthropoda</taxon>
        <taxon>Crustacea</taxon>
        <taxon>Multicrustacea</taxon>
        <taxon>Malacostraca</taxon>
        <taxon>Eumalacostraca</taxon>
        <taxon>Eucarida</taxon>
        <taxon>Decapoda</taxon>
        <taxon>Pleocyemata</taxon>
        <taxon>Astacidea</taxon>
        <taxon>Nephropoidea</taxon>
        <taxon>Nephropidae</taxon>
        <taxon>Homarus</taxon>
    </lineage>
</organism>
<proteinExistence type="predicted"/>
<feature type="compositionally biased region" description="Basic and acidic residues" evidence="5">
    <location>
        <begin position="132"/>
        <end position="167"/>
    </location>
</feature>
<evidence type="ECO:0000313" key="7">
    <source>
        <dbReference type="EMBL" id="KAG7174006.1"/>
    </source>
</evidence>
<evidence type="ECO:0000256" key="3">
    <source>
        <dbReference type="ARBA" id="ARBA00022771"/>
    </source>
</evidence>
<keyword evidence="1" id="KW-0479">Metal-binding</keyword>
<comment type="caution">
    <text evidence="7">The sequence shown here is derived from an EMBL/GenBank/DDBJ whole genome shotgun (WGS) entry which is preliminary data.</text>
</comment>
<evidence type="ECO:0000313" key="8">
    <source>
        <dbReference type="Proteomes" id="UP000747542"/>
    </source>
</evidence>
<dbReference type="EMBL" id="JAHLQT010008237">
    <property type="protein sequence ID" value="KAG7174006.1"/>
    <property type="molecule type" value="Genomic_DNA"/>
</dbReference>
<dbReference type="PROSITE" id="PS50826">
    <property type="entry name" value="RUN"/>
    <property type="match status" value="1"/>
</dbReference>
<sequence length="523" mass="58217">PTAFLRDPERGDIMLRVLQPISSLTFNLATNAAVLNTWTQTPLVLAGLWAPNVQVAVSDPILAATDVASTVYDGQTTNVNSNVFETPISDQMFDMIIGGTPETSFISDYMEKHKPSAKFEDVSTPGETEQDLLEKPKDAQGTDKKEKNESTVSGKSERDVQDHKKPEVVLDEDSLLANQNNQFENSCTSTLSSKGYVREWSEDSLSRSVIEGAPEYDKLFSDFGSIGLFPSVPGLAVADLEPSSSSTSTPSVEVSNESSLSDIAEKLNYEILPHQLPSEEDTSRLLPLLTRLTSEEGLDSQQYQCHQCKSYIGMIYGKPRVCSYDSKYYCYECHEDEAALIPARIVHNWDLSAHPVCTTNARWLAAIQNQPLIDLRTVNPKLYCHVDDLAEMQMLRTQLLYVRAYLFTCRSGVGEQLRKILWPSEHMYEHVHLYSVSDLQLVSTGQLVPRVRQAVTFGREHINGCEVCSPRGFICELCTDNEIIVQCAMECTMPCVPEDRGLVLVASGEQPGKKEIKVKLVNI</sequence>
<dbReference type="Proteomes" id="UP000747542">
    <property type="component" value="Unassembled WGS sequence"/>
</dbReference>
<dbReference type="InterPro" id="IPR004012">
    <property type="entry name" value="Run_dom"/>
</dbReference>
<evidence type="ECO:0000256" key="4">
    <source>
        <dbReference type="ARBA" id="ARBA00022833"/>
    </source>
</evidence>
<dbReference type="AlphaFoldDB" id="A0A8J5N5R5"/>
<keyword evidence="3" id="KW-0863">Zinc-finger</keyword>
<protein>
    <submittedName>
        <fullName evidence="7">Pleckstriny domain-containing family M member 3-like</fullName>
    </submittedName>
</protein>
<evidence type="ECO:0000259" key="6">
    <source>
        <dbReference type="PROSITE" id="PS50826"/>
    </source>
</evidence>
<feature type="region of interest" description="Disordered" evidence="5">
    <location>
        <begin position="116"/>
        <end position="167"/>
    </location>
</feature>
<evidence type="ECO:0000256" key="2">
    <source>
        <dbReference type="ARBA" id="ARBA00022737"/>
    </source>
</evidence>
<accession>A0A8J5N5R5</accession>
<gene>
    <name evidence="7" type="primary">plekhm3-L</name>
    <name evidence="7" type="ORF">Hamer_G022230</name>
</gene>
<keyword evidence="8" id="KW-1185">Reference proteome</keyword>
<keyword evidence="2" id="KW-0677">Repeat</keyword>
<feature type="non-terminal residue" evidence="7">
    <location>
        <position position="1"/>
    </location>
</feature>
<keyword evidence="4" id="KW-0862">Zinc</keyword>
<feature type="domain" description="RUN" evidence="6">
    <location>
        <begin position="1"/>
        <end position="33"/>
    </location>
</feature>
<name>A0A8J5N5R5_HOMAM</name>
<dbReference type="GO" id="GO:0008270">
    <property type="term" value="F:zinc ion binding"/>
    <property type="evidence" value="ECO:0007669"/>
    <property type="project" value="UniProtKB-KW"/>
</dbReference>
<dbReference type="InterPro" id="IPR051366">
    <property type="entry name" value="DEF8"/>
</dbReference>
<dbReference type="SMART" id="SM01175">
    <property type="entry name" value="DUF4206"/>
    <property type="match status" value="1"/>
</dbReference>
<dbReference type="InterPro" id="IPR025258">
    <property type="entry name" value="RH_dom"/>
</dbReference>